<keyword evidence="3" id="KW-1185">Reference proteome</keyword>
<dbReference type="EMBL" id="CAUYUJ010016804">
    <property type="protein sequence ID" value="CAK0868971.1"/>
    <property type="molecule type" value="Genomic_DNA"/>
</dbReference>
<feature type="region of interest" description="Disordered" evidence="1">
    <location>
        <begin position="1"/>
        <end position="243"/>
    </location>
</feature>
<feature type="compositionally biased region" description="Basic residues" evidence="1">
    <location>
        <begin position="32"/>
        <end position="51"/>
    </location>
</feature>
<feature type="compositionally biased region" description="Basic and acidic residues" evidence="1">
    <location>
        <begin position="177"/>
        <end position="187"/>
    </location>
</feature>
<gene>
    <name evidence="2" type="ORF">PCOR1329_LOCUS55478</name>
</gene>
<proteinExistence type="predicted"/>
<dbReference type="Proteomes" id="UP001189429">
    <property type="component" value="Unassembled WGS sequence"/>
</dbReference>
<sequence length="243" mass="26352">MAYPMGASRGTQKFRGPQAQHLQLNPWEPFPPKKRPPQTKLPRPRTVRIKRKWETPQLGGGHETATRRWLRTTPSAGNTEFPDFGAILAANTRAATRSSAGRPGGRPRAVGALWRTPSRGASRRKCGNCHEPRRGPEELPGPLGPGPSSFRTPLARGDEVRPPTGAAGDEDEEEEEEKKGEEEKGKEASVAGKPLRKTRLAPPAPSGKRGSMRGAPRARPRLRLPTCVRNLGSCGPRSGPSLP</sequence>
<protein>
    <submittedName>
        <fullName evidence="2">Uncharacterized protein</fullName>
    </submittedName>
</protein>
<feature type="compositionally biased region" description="Low complexity" evidence="1">
    <location>
        <begin position="89"/>
        <end position="112"/>
    </location>
</feature>
<reference evidence="2" key="1">
    <citation type="submission" date="2023-10" db="EMBL/GenBank/DDBJ databases">
        <authorList>
            <person name="Chen Y."/>
            <person name="Shah S."/>
            <person name="Dougan E. K."/>
            <person name="Thang M."/>
            <person name="Chan C."/>
        </authorList>
    </citation>
    <scope>NUCLEOTIDE SEQUENCE [LARGE SCALE GENOMIC DNA]</scope>
</reference>
<evidence type="ECO:0000313" key="3">
    <source>
        <dbReference type="Proteomes" id="UP001189429"/>
    </source>
</evidence>
<organism evidence="2 3">
    <name type="scientific">Prorocentrum cordatum</name>
    <dbReference type="NCBI Taxonomy" id="2364126"/>
    <lineage>
        <taxon>Eukaryota</taxon>
        <taxon>Sar</taxon>
        <taxon>Alveolata</taxon>
        <taxon>Dinophyceae</taxon>
        <taxon>Prorocentrales</taxon>
        <taxon>Prorocentraceae</taxon>
        <taxon>Prorocentrum</taxon>
    </lineage>
</organism>
<evidence type="ECO:0000313" key="2">
    <source>
        <dbReference type="EMBL" id="CAK0868971.1"/>
    </source>
</evidence>
<evidence type="ECO:0000256" key="1">
    <source>
        <dbReference type="SAM" id="MobiDB-lite"/>
    </source>
</evidence>
<feature type="compositionally biased region" description="Basic and acidic residues" evidence="1">
    <location>
        <begin position="128"/>
        <end position="137"/>
    </location>
</feature>
<accession>A0ABN9V7S2</accession>
<comment type="caution">
    <text evidence="2">The sequence shown here is derived from an EMBL/GenBank/DDBJ whole genome shotgun (WGS) entry which is preliminary data.</text>
</comment>
<name>A0ABN9V7S2_9DINO</name>